<feature type="region of interest" description="Disordered" evidence="6">
    <location>
        <begin position="230"/>
        <end position="252"/>
    </location>
</feature>
<dbReference type="InterPro" id="IPR013083">
    <property type="entry name" value="Znf_RING/FYVE/PHD"/>
</dbReference>
<dbReference type="GO" id="GO:0051321">
    <property type="term" value="P:meiotic cell cycle"/>
    <property type="evidence" value="ECO:0007669"/>
    <property type="project" value="UniProtKB-KW"/>
</dbReference>
<dbReference type="InterPro" id="IPR011011">
    <property type="entry name" value="Znf_FYVE_PHD"/>
</dbReference>
<dbReference type="OrthoDB" id="6747372at2759"/>
<evidence type="ECO:0000313" key="9">
    <source>
        <dbReference type="Proteomes" id="UP001152799"/>
    </source>
</evidence>
<evidence type="ECO:0000256" key="5">
    <source>
        <dbReference type="ARBA" id="ARBA00023254"/>
    </source>
</evidence>
<name>A0A9N9MN81_9CUCU</name>
<dbReference type="SUPFAM" id="SSF57903">
    <property type="entry name" value="FYVE/PHD zinc finger"/>
    <property type="match status" value="1"/>
</dbReference>
<evidence type="ECO:0000313" key="8">
    <source>
        <dbReference type="EMBL" id="CAG9768140.1"/>
    </source>
</evidence>
<protein>
    <recommendedName>
        <fullName evidence="7">HORMA domain-containing protein</fullName>
    </recommendedName>
</protein>
<dbReference type="InterPro" id="IPR036570">
    <property type="entry name" value="HORMA_dom_sf"/>
</dbReference>
<dbReference type="SUPFAM" id="SSF56019">
    <property type="entry name" value="The spindle assembly checkpoint protein mad2"/>
    <property type="match status" value="1"/>
</dbReference>
<dbReference type="Proteomes" id="UP001152799">
    <property type="component" value="Chromosome 4"/>
</dbReference>
<evidence type="ECO:0000256" key="2">
    <source>
        <dbReference type="ARBA" id="ARBA00004286"/>
    </source>
</evidence>
<reference evidence="8" key="1">
    <citation type="submission" date="2022-01" db="EMBL/GenBank/DDBJ databases">
        <authorList>
            <person name="King R."/>
        </authorList>
    </citation>
    <scope>NUCLEOTIDE SEQUENCE</scope>
</reference>
<evidence type="ECO:0000256" key="3">
    <source>
        <dbReference type="ARBA" id="ARBA00022454"/>
    </source>
</evidence>
<keyword evidence="3" id="KW-0158">Chromosome</keyword>
<comment type="subcellular location">
    <subcellularLocation>
        <location evidence="2">Chromosome</location>
    </subcellularLocation>
    <subcellularLocation>
        <location evidence="1">Nucleus</location>
    </subcellularLocation>
</comment>
<gene>
    <name evidence="8" type="ORF">CEUTPL_LOCUS8687</name>
</gene>
<dbReference type="PANTHER" id="PTHR48225:SF7">
    <property type="entry name" value="MEIOSIS-SPECIFIC PROTEIN HOP1"/>
    <property type="match status" value="1"/>
</dbReference>
<keyword evidence="5" id="KW-0469">Meiosis</keyword>
<dbReference type="AlphaFoldDB" id="A0A9N9MN81"/>
<organism evidence="8 9">
    <name type="scientific">Ceutorhynchus assimilis</name>
    <name type="common">cabbage seed weevil</name>
    <dbReference type="NCBI Taxonomy" id="467358"/>
    <lineage>
        <taxon>Eukaryota</taxon>
        <taxon>Metazoa</taxon>
        <taxon>Ecdysozoa</taxon>
        <taxon>Arthropoda</taxon>
        <taxon>Hexapoda</taxon>
        <taxon>Insecta</taxon>
        <taxon>Pterygota</taxon>
        <taxon>Neoptera</taxon>
        <taxon>Endopterygota</taxon>
        <taxon>Coleoptera</taxon>
        <taxon>Polyphaga</taxon>
        <taxon>Cucujiformia</taxon>
        <taxon>Curculionidae</taxon>
        <taxon>Ceutorhynchinae</taxon>
        <taxon>Ceutorhynchus</taxon>
    </lineage>
</organism>
<evidence type="ECO:0000256" key="4">
    <source>
        <dbReference type="ARBA" id="ARBA00023242"/>
    </source>
</evidence>
<sequence>MSTTSACIEFPSIIINRLEVQNAIKTFELSKKHLKRVTKLALLNIINRRIQIPDNEFIEKLAFDEVPYFVFKRKSQNRFIIAHHKYGTGVLDALEKGFLRQWDLIIVRKSTREPLESYSFKYKYNFENEGEAGTRDPEKVRAALLHMLDVIKRLPGDKWPESEVDLLCDIFYQENTPTTYEPPHFRPNTELKSLDHYFIHVLPMGRINTGFHKLIGEGRGWNFEPQMMATSTPNPVTTEQEPRDEEEPQPMKMTQDSIEKMPEFMEEEPESLEIESPATKKLQIINNKRSTIDPIVENSSKKAKSLLNESIDGKNPEIASVFSQDLENCVCEWRNLDHTFQLINCSNCSEPVHAVCNGYFYSKAIDKETFICLTCSSINKPNKSRAHLRLVLYGTYYDDREPAVLRNAKKSERRALLNKLETYGIIQPDSIQIDGKALERAIMRNFIDLQNSAHLHP</sequence>
<dbReference type="InterPro" id="IPR003511">
    <property type="entry name" value="HORMA_dom"/>
</dbReference>
<dbReference type="EMBL" id="OU892280">
    <property type="protein sequence ID" value="CAG9768140.1"/>
    <property type="molecule type" value="Genomic_DNA"/>
</dbReference>
<feature type="domain" description="HORMA" evidence="7">
    <location>
        <begin position="28"/>
        <end position="218"/>
    </location>
</feature>
<evidence type="ECO:0000256" key="1">
    <source>
        <dbReference type="ARBA" id="ARBA00004123"/>
    </source>
</evidence>
<keyword evidence="4" id="KW-0539">Nucleus</keyword>
<dbReference type="Pfam" id="PF02301">
    <property type="entry name" value="HORMA"/>
    <property type="match status" value="1"/>
</dbReference>
<dbReference type="Gene3D" id="3.30.40.10">
    <property type="entry name" value="Zinc/RING finger domain, C3HC4 (zinc finger)"/>
    <property type="match status" value="1"/>
</dbReference>
<dbReference type="PANTHER" id="PTHR48225">
    <property type="entry name" value="HORMA DOMAIN-CONTAINING PROTEIN 1"/>
    <property type="match status" value="1"/>
</dbReference>
<dbReference type="GO" id="GO:0005694">
    <property type="term" value="C:chromosome"/>
    <property type="evidence" value="ECO:0007669"/>
    <property type="project" value="UniProtKB-SubCell"/>
</dbReference>
<dbReference type="Gene3D" id="3.30.900.10">
    <property type="entry name" value="HORMA domain"/>
    <property type="match status" value="1"/>
</dbReference>
<proteinExistence type="predicted"/>
<evidence type="ECO:0000256" key="6">
    <source>
        <dbReference type="SAM" id="MobiDB-lite"/>
    </source>
</evidence>
<dbReference type="InterPro" id="IPR051294">
    <property type="entry name" value="HORMA_MeioticProgression"/>
</dbReference>
<accession>A0A9N9MN81</accession>
<dbReference type="GO" id="GO:0005634">
    <property type="term" value="C:nucleus"/>
    <property type="evidence" value="ECO:0007669"/>
    <property type="project" value="UniProtKB-SubCell"/>
</dbReference>
<evidence type="ECO:0000259" key="7">
    <source>
        <dbReference type="PROSITE" id="PS50815"/>
    </source>
</evidence>
<keyword evidence="9" id="KW-1185">Reference proteome</keyword>
<dbReference type="PROSITE" id="PS50815">
    <property type="entry name" value="HORMA"/>
    <property type="match status" value="1"/>
</dbReference>